<evidence type="ECO:0000256" key="4">
    <source>
        <dbReference type="ARBA" id="ARBA00022840"/>
    </source>
</evidence>
<keyword evidence="3" id="KW-0347">Helicase</keyword>
<dbReference type="PANTHER" id="PTHR12131">
    <property type="entry name" value="ATP-DEPENDENT RNA AND DNA HELICASE"/>
    <property type="match status" value="1"/>
</dbReference>
<dbReference type="InterPro" id="IPR027417">
    <property type="entry name" value="P-loop_NTPase"/>
</dbReference>
<evidence type="ECO:0000256" key="5">
    <source>
        <dbReference type="ARBA" id="ARBA00047984"/>
    </source>
</evidence>
<evidence type="ECO:0000256" key="2">
    <source>
        <dbReference type="ARBA" id="ARBA00022801"/>
    </source>
</evidence>
<evidence type="ECO:0000313" key="7">
    <source>
        <dbReference type="WBParaSite" id="MCU_010623-RA"/>
    </source>
</evidence>
<dbReference type="PANTHER" id="PTHR12131:SF1">
    <property type="entry name" value="ATP-DEPENDENT RNA HELICASE SUPV3L1, MITOCHONDRIAL-RELATED"/>
    <property type="match status" value="1"/>
</dbReference>
<organism evidence="7">
    <name type="scientific">Mesocestoides corti</name>
    <name type="common">Flatworm</name>
    <dbReference type="NCBI Taxonomy" id="53468"/>
    <lineage>
        <taxon>Eukaryota</taxon>
        <taxon>Metazoa</taxon>
        <taxon>Spiralia</taxon>
        <taxon>Lophotrochozoa</taxon>
        <taxon>Platyhelminthes</taxon>
        <taxon>Cestoda</taxon>
        <taxon>Eucestoda</taxon>
        <taxon>Cyclophyllidea</taxon>
        <taxon>Mesocestoididae</taxon>
        <taxon>Mesocestoides</taxon>
    </lineage>
</organism>
<dbReference type="GO" id="GO:0005524">
    <property type="term" value="F:ATP binding"/>
    <property type="evidence" value="ECO:0007669"/>
    <property type="project" value="UniProtKB-KW"/>
</dbReference>
<dbReference type="SMART" id="SM01142">
    <property type="entry name" value="DSHCT"/>
    <property type="match status" value="1"/>
</dbReference>
<feature type="domain" description="ATP-dependent RNA helicase Ski2/MTR4 C-terminal" evidence="6">
    <location>
        <begin position="535"/>
        <end position="711"/>
    </location>
</feature>
<accession>A0A5K3FR13</accession>
<dbReference type="GO" id="GO:0003724">
    <property type="term" value="F:RNA helicase activity"/>
    <property type="evidence" value="ECO:0007669"/>
    <property type="project" value="UniProtKB-EC"/>
</dbReference>
<protein>
    <submittedName>
        <fullName evidence="7">DSHCT domain-containing protein</fullName>
    </submittedName>
</protein>
<keyword evidence="2" id="KW-0378">Hydrolase</keyword>
<dbReference type="InterPro" id="IPR050699">
    <property type="entry name" value="RNA-DNA_Helicase"/>
</dbReference>
<dbReference type="Gene3D" id="3.40.50.300">
    <property type="entry name" value="P-loop containing nucleotide triphosphate hydrolases"/>
    <property type="match status" value="1"/>
</dbReference>
<sequence>MQMAGRAGRRGVDSTGAVIVMANSIGRIKFALTEMLVSHATELNSQFRVTYSTVLNNTNLGDLQWPPQELVNRSFLFASGDPYKRGFEKEEKFLRENIDFTTVFKPPSQPLIVSTVVSETAVPNVVTGNSDTAIPTSFTHVRCPAHPLDSNASALAPCIGEVARYYQDCYRWRQLSEECAVAAAKQPKRILRKVFAPGRLVLLQLSTDDVREASRYLYGGRLDAVAGSKCLPKWVTMGVVLNMCSSTLEVDCQKRFTPSDVKLTVLTWRLPPSPMADRTDAICGTQKAKSEEEETILEFWETRYNPRQTLRHHQLPIYDSMTRRKRAFTPFPPQMMPAYCPESENDSRRRLVYVTHVPLMAVLAVFGDRVKGSRRGSFVRNVVRESKYLRESVGATMNEEVEVGEDDEVNEAEDLPHVTAVNKALFECAQRRLSGEVVILPLWQCLGLQGPEVEEWMTLTKKLSGPLSSSSKLVATPQCRDPIGHLNLVHRNLRRLAAIECISGELESRRDKVLTQYGARVAVLEELGFLDTTSTRPRCLTRKGVAACEIQQVGVLVCEMLFTGSLKHQPPADLAALLSCFVRDSKVKVAPPPPVPDHLKPAVQEMQETLNRILRVQEKHGIWDEVLDADVSPNLVGATYAWACGQPFSVIVRMTGVAEGHLLRAFQRLAELLNQVVRACRRLGDEALASRVIDAHLAINRDMVRMPSLYVADEIP</sequence>
<evidence type="ECO:0000259" key="6">
    <source>
        <dbReference type="SMART" id="SM01142"/>
    </source>
</evidence>
<dbReference type="Pfam" id="PF08148">
    <property type="entry name" value="DSHCT"/>
    <property type="match status" value="1"/>
</dbReference>
<comment type="catalytic activity">
    <reaction evidence="5">
        <text>ATP + H2O = ADP + phosphate + H(+)</text>
        <dbReference type="Rhea" id="RHEA:13065"/>
        <dbReference type="ChEBI" id="CHEBI:15377"/>
        <dbReference type="ChEBI" id="CHEBI:15378"/>
        <dbReference type="ChEBI" id="CHEBI:30616"/>
        <dbReference type="ChEBI" id="CHEBI:43474"/>
        <dbReference type="ChEBI" id="CHEBI:456216"/>
        <dbReference type="EC" id="3.6.4.13"/>
    </reaction>
</comment>
<keyword evidence="4" id="KW-0067">ATP-binding</keyword>
<proteinExistence type="predicted"/>
<evidence type="ECO:0000256" key="3">
    <source>
        <dbReference type="ARBA" id="ARBA00022806"/>
    </source>
</evidence>
<dbReference type="AlphaFoldDB" id="A0A5K3FR13"/>
<dbReference type="GO" id="GO:0016787">
    <property type="term" value="F:hydrolase activity"/>
    <property type="evidence" value="ECO:0007669"/>
    <property type="project" value="UniProtKB-KW"/>
</dbReference>
<name>A0A5K3FR13_MESCO</name>
<evidence type="ECO:0000256" key="1">
    <source>
        <dbReference type="ARBA" id="ARBA00022741"/>
    </source>
</evidence>
<keyword evidence="1" id="KW-0547">Nucleotide-binding</keyword>
<reference evidence="7" key="1">
    <citation type="submission" date="2019-11" db="UniProtKB">
        <authorList>
            <consortium name="WormBaseParasite"/>
        </authorList>
    </citation>
    <scope>IDENTIFICATION</scope>
</reference>
<dbReference type="InterPro" id="IPR012961">
    <property type="entry name" value="Ski2/MTR4_C"/>
</dbReference>
<dbReference type="WBParaSite" id="MCU_010623-RA">
    <property type="protein sequence ID" value="MCU_010623-RA"/>
    <property type="gene ID" value="MCU_010623"/>
</dbReference>
<dbReference type="Gene3D" id="1.10.3380.30">
    <property type="match status" value="1"/>
</dbReference>